<gene>
    <name evidence="1" type="ORF">Tci_051650</name>
</gene>
<reference evidence="1" key="1">
    <citation type="journal article" date="2019" name="Sci. Rep.">
        <title>Draft genome of Tanacetum cinerariifolium, the natural source of mosquito coil.</title>
        <authorList>
            <person name="Yamashiro T."/>
            <person name="Shiraishi A."/>
            <person name="Satake H."/>
            <person name="Nakayama K."/>
        </authorList>
    </citation>
    <scope>NUCLEOTIDE SEQUENCE</scope>
</reference>
<sequence length="294" mass="32837">MVINSPCLTDKEELAIPGKTTTGKELSNSLMVGSLPKTTLPTQLTVITEASIRHDLKLNDAEGTSCLPNAVIFKELARMGTIASTIICLANNQKFNFSKYILDNLKKNLEAGVPFYIFLRAVMPLFGMVQAVEEDHVPTLSNYPLPSGEDMLQLKELMVLCTNLSNKERKIADIYADAEVNLENVYNLDMAYEETVLSMQDVTDADGKEVYEEIVEVIITAKIIVDEVSTAGVELNAANKEPVKDKGKAKLVEEHEVLKLRKAQIAIDKEVVRRIEVEWNAYMQDNIDWNEVVE</sequence>
<protein>
    <submittedName>
        <fullName evidence="1">Uncharacterized protein</fullName>
    </submittedName>
</protein>
<dbReference type="AlphaFoldDB" id="A0A6L2N3E7"/>
<name>A0A6L2N3E7_TANCI</name>
<accession>A0A6L2N3E7</accession>
<dbReference type="EMBL" id="BKCJ010007921">
    <property type="protein sequence ID" value="GEU79672.1"/>
    <property type="molecule type" value="Genomic_DNA"/>
</dbReference>
<proteinExistence type="predicted"/>
<organism evidence="1">
    <name type="scientific">Tanacetum cinerariifolium</name>
    <name type="common">Dalmatian daisy</name>
    <name type="synonym">Chrysanthemum cinerariifolium</name>
    <dbReference type="NCBI Taxonomy" id="118510"/>
    <lineage>
        <taxon>Eukaryota</taxon>
        <taxon>Viridiplantae</taxon>
        <taxon>Streptophyta</taxon>
        <taxon>Embryophyta</taxon>
        <taxon>Tracheophyta</taxon>
        <taxon>Spermatophyta</taxon>
        <taxon>Magnoliopsida</taxon>
        <taxon>eudicotyledons</taxon>
        <taxon>Gunneridae</taxon>
        <taxon>Pentapetalae</taxon>
        <taxon>asterids</taxon>
        <taxon>campanulids</taxon>
        <taxon>Asterales</taxon>
        <taxon>Asteraceae</taxon>
        <taxon>Asteroideae</taxon>
        <taxon>Anthemideae</taxon>
        <taxon>Anthemidinae</taxon>
        <taxon>Tanacetum</taxon>
    </lineage>
</organism>
<evidence type="ECO:0000313" key="1">
    <source>
        <dbReference type="EMBL" id="GEU79672.1"/>
    </source>
</evidence>
<comment type="caution">
    <text evidence="1">The sequence shown here is derived from an EMBL/GenBank/DDBJ whole genome shotgun (WGS) entry which is preliminary data.</text>
</comment>